<name>A0A2A2GIX3_9RHOB</name>
<evidence type="ECO:0000313" key="3">
    <source>
        <dbReference type="Proteomes" id="UP000218023"/>
    </source>
</evidence>
<gene>
    <name evidence="2" type="ORF">CK240_11280</name>
</gene>
<proteinExistence type="predicted"/>
<dbReference type="OrthoDB" id="7775453at2"/>
<sequence length="168" mass="17535">MRPTTLALSLILPALPAMAQDCTAAVNDAYRKGFAEGVEAVNAQLGAVTAKMQQDVQAQVNAQLAEMDARRTRELEDALAAAQARSLAEQGPIRAEGMPQMPPLAPAPGGGVAPVLPRDMASATTITRRPGGTPADPADLPPGTTITITDPQNLPPELFRALMDYAAR</sequence>
<evidence type="ECO:0000256" key="1">
    <source>
        <dbReference type="SAM" id="SignalP"/>
    </source>
</evidence>
<feature type="signal peptide" evidence="1">
    <location>
        <begin position="1"/>
        <end position="19"/>
    </location>
</feature>
<reference evidence="2 3" key="1">
    <citation type="submission" date="2017-09" db="EMBL/GenBank/DDBJ databases">
        <title>Paracoccus alkalisoli sp. nov., isolated from saline alkaline soil.</title>
        <authorList>
            <person name="Dong X."/>
            <person name="Zhang G."/>
        </authorList>
    </citation>
    <scope>NUCLEOTIDE SEQUENCE [LARGE SCALE GENOMIC DNA]</scope>
    <source>
        <strain evidence="2 3">WN007</strain>
    </source>
</reference>
<keyword evidence="1" id="KW-0732">Signal</keyword>
<protein>
    <submittedName>
        <fullName evidence="2">Uncharacterized protein</fullName>
    </submittedName>
</protein>
<dbReference type="Proteomes" id="UP000218023">
    <property type="component" value="Unassembled WGS sequence"/>
</dbReference>
<feature type="chain" id="PRO_5012878071" evidence="1">
    <location>
        <begin position="20"/>
        <end position="168"/>
    </location>
</feature>
<accession>A0A2A2GIX3</accession>
<evidence type="ECO:0000313" key="2">
    <source>
        <dbReference type="EMBL" id="PAU96849.1"/>
    </source>
</evidence>
<dbReference type="RefSeq" id="WP_095640449.1">
    <property type="nucleotide sequence ID" value="NZ_NSJZ01000009.1"/>
</dbReference>
<dbReference type="EMBL" id="NSJZ01000009">
    <property type="protein sequence ID" value="PAU96849.1"/>
    <property type="molecule type" value="Genomic_DNA"/>
</dbReference>
<keyword evidence="3" id="KW-1185">Reference proteome</keyword>
<organism evidence="2 3">
    <name type="scientific">Paracoccus salipaludis</name>
    <dbReference type="NCBI Taxonomy" id="2032623"/>
    <lineage>
        <taxon>Bacteria</taxon>
        <taxon>Pseudomonadati</taxon>
        <taxon>Pseudomonadota</taxon>
        <taxon>Alphaproteobacteria</taxon>
        <taxon>Rhodobacterales</taxon>
        <taxon>Paracoccaceae</taxon>
        <taxon>Paracoccus</taxon>
    </lineage>
</organism>
<dbReference type="AlphaFoldDB" id="A0A2A2GIX3"/>
<comment type="caution">
    <text evidence="2">The sequence shown here is derived from an EMBL/GenBank/DDBJ whole genome shotgun (WGS) entry which is preliminary data.</text>
</comment>